<dbReference type="Gene3D" id="3.90.1720.10">
    <property type="entry name" value="endopeptidase domain like (from Nostoc punctiforme)"/>
    <property type="match status" value="1"/>
</dbReference>
<accession>A0A7V8LUV6</accession>
<protein>
    <submittedName>
        <fullName evidence="2">Amidase</fullName>
    </submittedName>
</protein>
<dbReference type="Proteomes" id="UP000037962">
    <property type="component" value="Unassembled WGS sequence"/>
</dbReference>
<dbReference type="Pfam" id="PF12671">
    <property type="entry name" value="Amidase_6"/>
    <property type="match status" value="1"/>
</dbReference>
<keyword evidence="5" id="KW-1185">Reference proteome</keyword>
<dbReference type="EMBL" id="LJFO01000001">
    <property type="protein sequence ID" value="KPG18174.1"/>
    <property type="molecule type" value="Genomic_DNA"/>
</dbReference>
<feature type="domain" description="Putative amidase" evidence="1">
    <location>
        <begin position="198"/>
        <end position="363"/>
    </location>
</feature>
<dbReference type="EMBL" id="LJFS01000001">
    <property type="protein sequence ID" value="KPG37727.1"/>
    <property type="molecule type" value="Genomic_DNA"/>
</dbReference>
<dbReference type="Proteomes" id="UP000037843">
    <property type="component" value="Unassembled WGS sequence"/>
</dbReference>
<evidence type="ECO:0000313" key="5">
    <source>
        <dbReference type="Proteomes" id="UP000037962"/>
    </source>
</evidence>
<gene>
    <name evidence="2" type="ORF">AN908_00105</name>
    <name evidence="3" type="ORF">AN912_01465</name>
</gene>
<dbReference type="PANTHER" id="PTHR40032">
    <property type="entry name" value="EXPORTED PROTEIN-RELATED"/>
    <property type="match status" value="1"/>
</dbReference>
<evidence type="ECO:0000259" key="1">
    <source>
        <dbReference type="Pfam" id="PF12671"/>
    </source>
</evidence>
<comment type="caution">
    <text evidence="2">The sequence shown here is derived from an EMBL/GenBank/DDBJ whole genome shotgun (WGS) entry which is preliminary data.</text>
</comment>
<name>A0A7V8LUV6_9MYCO</name>
<reference evidence="4 5" key="1">
    <citation type="submission" date="2015-09" db="EMBL/GenBank/DDBJ databases">
        <title>Genome Sequences of Mycobacterium immunogenum Isolates, Recuperated from a Chloraminated Drinking Water Distribution System Simulator Subjected to Episodes of Nitrification.</title>
        <authorList>
            <person name="Gomez-Alvarez V."/>
            <person name="Revetta R.P."/>
        </authorList>
    </citation>
    <scope>NUCLEOTIDE SEQUENCE [LARGE SCALE GENOMIC DNA]</scope>
    <source>
        <strain evidence="2 4">H008</strain>
        <strain evidence="3 5">H076</strain>
    </source>
</reference>
<dbReference type="AlphaFoldDB" id="A0A7V8LUV6"/>
<sequence>MPTKSQIFQWTTTHLHEAATAWEKFADQSEQAFEQHVNNVRAPSGTDWTGAGATAAYDDAREAQDMVRTQCSIKRELARIARRGAEDIDGAKRATVNAIQEVEGKGYTVSEDLTVTDARSGGSDSERAARKAEAQQLTEFLRWHAQGLASTDEKVAGELTAEARGLEGRTLAGAQAMDYKTDKGSGDDLILPPDLSEARRRAIEYADKWADGNNPDYKVYPEDCTNFVSQALRAGGFKDEGDGWDDWHHGDRDDWYYNKDTFNRWNHESQTWNNAAASHDYLTQHSGRGQITGVMGTPTASGLDPLAPSKAGLVPGDLVYYKDNAGKIDHVAVYAGQVRAADGTLMDVVDQHSGTNNFHKSWAPIDPSFIGGPAQAEFVHLNYPNG</sequence>
<dbReference type="PANTHER" id="PTHR40032:SF1">
    <property type="entry name" value="EXPORTED PROTEIN"/>
    <property type="match status" value="1"/>
</dbReference>
<evidence type="ECO:0000313" key="2">
    <source>
        <dbReference type="EMBL" id="KPG18174.1"/>
    </source>
</evidence>
<evidence type="ECO:0000313" key="3">
    <source>
        <dbReference type="EMBL" id="KPG37727.1"/>
    </source>
</evidence>
<proteinExistence type="predicted"/>
<evidence type="ECO:0000313" key="4">
    <source>
        <dbReference type="Proteomes" id="UP000037843"/>
    </source>
</evidence>
<organism evidence="2 4">
    <name type="scientific">Mycobacteroides immunogenum</name>
    <dbReference type="NCBI Taxonomy" id="83262"/>
    <lineage>
        <taxon>Bacteria</taxon>
        <taxon>Bacillati</taxon>
        <taxon>Actinomycetota</taxon>
        <taxon>Actinomycetes</taxon>
        <taxon>Mycobacteriales</taxon>
        <taxon>Mycobacteriaceae</taxon>
        <taxon>Mycobacteroides</taxon>
    </lineage>
</organism>
<dbReference type="InterPro" id="IPR024301">
    <property type="entry name" value="Amidase_6"/>
</dbReference>